<dbReference type="Gene3D" id="3.40.50.300">
    <property type="entry name" value="P-loop containing nucleotide triphosphate hydrolases"/>
    <property type="match status" value="2"/>
</dbReference>
<dbReference type="EMBL" id="CP034235">
    <property type="protein sequence ID" value="QGQ99607.1"/>
    <property type="molecule type" value="Genomic_DNA"/>
</dbReference>
<proteinExistence type="predicted"/>
<keyword evidence="1" id="KW-0547">Nucleotide-binding</keyword>
<feature type="coiled-coil region" evidence="3">
    <location>
        <begin position="570"/>
        <end position="597"/>
    </location>
</feature>
<dbReference type="GO" id="GO:0005524">
    <property type="term" value="F:ATP binding"/>
    <property type="evidence" value="ECO:0007669"/>
    <property type="project" value="UniProtKB-KW"/>
</dbReference>
<evidence type="ECO:0000256" key="1">
    <source>
        <dbReference type="ARBA" id="ARBA00022741"/>
    </source>
</evidence>
<dbReference type="InterPro" id="IPR003593">
    <property type="entry name" value="AAA+_ATPase"/>
</dbReference>
<name>A0A6B8RUH5_9BACL</name>
<feature type="domain" description="ABC transporter" evidence="4">
    <location>
        <begin position="4"/>
        <end position="261"/>
    </location>
</feature>
<dbReference type="PANTHER" id="PTHR42855">
    <property type="entry name" value="ABC TRANSPORTER ATP-BINDING SUBUNIT"/>
    <property type="match status" value="1"/>
</dbReference>
<organism evidence="5 6">
    <name type="scientific">Paenibacillus psychroresistens</name>
    <dbReference type="NCBI Taxonomy" id="1778678"/>
    <lineage>
        <taxon>Bacteria</taxon>
        <taxon>Bacillati</taxon>
        <taxon>Bacillota</taxon>
        <taxon>Bacilli</taxon>
        <taxon>Bacillales</taxon>
        <taxon>Paenibacillaceae</taxon>
        <taxon>Paenibacillus</taxon>
    </lineage>
</organism>
<dbReference type="Proteomes" id="UP000426246">
    <property type="component" value="Chromosome"/>
</dbReference>
<keyword evidence="6" id="KW-1185">Reference proteome</keyword>
<gene>
    <name evidence="5" type="ORF">EHS13_34465</name>
</gene>
<feature type="domain" description="ABC transporter" evidence="4">
    <location>
        <begin position="335"/>
        <end position="548"/>
    </location>
</feature>
<dbReference type="CDD" id="cd03221">
    <property type="entry name" value="ABCF_EF-3"/>
    <property type="match status" value="2"/>
</dbReference>
<reference evidence="6" key="1">
    <citation type="submission" date="2018-11" db="EMBL/GenBank/DDBJ databases">
        <title>Complete genome sequence of Paenibacillus sp. ML311-T8.</title>
        <authorList>
            <person name="Nam Y.-D."/>
            <person name="Kang J."/>
            <person name="Chung W.-H."/>
            <person name="Park Y.S."/>
        </authorList>
    </citation>
    <scope>NUCLEOTIDE SEQUENCE [LARGE SCALE GENOMIC DNA]</scope>
    <source>
        <strain evidence="6">ML311-T8</strain>
    </source>
</reference>
<accession>A0A6B8RUH5</accession>
<dbReference type="AlphaFoldDB" id="A0A6B8RUH5"/>
<evidence type="ECO:0000256" key="3">
    <source>
        <dbReference type="SAM" id="Coils"/>
    </source>
</evidence>
<evidence type="ECO:0000313" key="6">
    <source>
        <dbReference type="Proteomes" id="UP000426246"/>
    </source>
</evidence>
<keyword evidence="3" id="KW-0175">Coiled coil</keyword>
<dbReference type="InterPro" id="IPR027417">
    <property type="entry name" value="P-loop_NTPase"/>
</dbReference>
<evidence type="ECO:0000259" key="4">
    <source>
        <dbReference type="PROSITE" id="PS50893"/>
    </source>
</evidence>
<dbReference type="InterPro" id="IPR032781">
    <property type="entry name" value="ABC_tran_Xtn"/>
</dbReference>
<dbReference type="InterPro" id="IPR003439">
    <property type="entry name" value="ABC_transporter-like_ATP-bd"/>
</dbReference>
<dbReference type="NCBIfam" id="NF000355">
    <property type="entry name" value="ribo_prot_ABC_F"/>
    <property type="match status" value="1"/>
</dbReference>
<sequence>MMIISCQHIKKYHGAQLVLEDLTLEIRQGERVGLIGRNGCGKSTLLQLISGQLNPDEGQLAIRKGTQIGYLSQIPQEQDEFTVYEVLALGFQMLIACRDQMAELEIQMAESTGHEQHLERLLKKYAELQESYEISGGYEMDARMNQVIQGLRIPVEQLTRRFASLSGGEKTKVGLATLLIERPTLLLLDEPTNHLDLAGVEWLETYLNNYEGTCIIVSHDRYFLDRVVTKIVEIEDGEAFVYHTNYSGYSLEKDERLLLQFASYQEQQKKIKQMKETIKRLEEWGRIGDNGKFFRRAASMQKALDRMEKIKRPDLDPRAVDFELKQGDRSGQKVLKLEEVQKCFGDKRILNGVEQSLQYGDKVALIGSNGSGKSTLFKLILGEESCDSGNVTLGSRIELGYLAQEEKPPEDRKKTVLQVFREEAGLEEGEARGKLAGYLFYGGDVFKAVNLLSGGEWTRLRLAILLHKQPNLLLLDEPTNHLDISSREALEAALEEFPGTVLVISHDRYFINRMAKRVWELQKGKLIGYLGNYDDFREKQKQLESSRELIEIAIPKKQKTVIEVHKPKSNLSVERNRARLEQSIAAAEQQLAELDAFFQTPNCADDVINYGQTVSRWEALKAELELFYNQWIEQEK</sequence>
<dbReference type="Pfam" id="PF00005">
    <property type="entry name" value="ABC_tran"/>
    <property type="match status" value="2"/>
</dbReference>
<dbReference type="PANTHER" id="PTHR42855:SF2">
    <property type="entry name" value="DRUG RESISTANCE ABC TRANSPORTER,ATP-BINDING PROTEIN"/>
    <property type="match status" value="1"/>
</dbReference>
<dbReference type="InterPro" id="IPR051309">
    <property type="entry name" value="ABCF_ATPase"/>
</dbReference>
<evidence type="ECO:0000313" key="5">
    <source>
        <dbReference type="EMBL" id="QGQ99607.1"/>
    </source>
</evidence>
<keyword evidence="2 5" id="KW-0067">ATP-binding</keyword>
<protein>
    <submittedName>
        <fullName evidence="5">ABC transporter ATP-binding protein</fullName>
    </submittedName>
</protein>
<dbReference type="OrthoDB" id="9762369at2"/>
<dbReference type="InterPro" id="IPR017871">
    <property type="entry name" value="ABC_transporter-like_CS"/>
</dbReference>
<dbReference type="KEGG" id="ppsc:EHS13_34465"/>
<dbReference type="PROSITE" id="PS00211">
    <property type="entry name" value="ABC_TRANSPORTER_1"/>
    <property type="match status" value="2"/>
</dbReference>
<dbReference type="Pfam" id="PF12848">
    <property type="entry name" value="ABC_tran_Xtn"/>
    <property type="match status" value="1"/>
</dbReference>
<dbReference type="GO" id="GO:0016887">
    <property type="term" value="F:ATP hydrolysis activity"/>
    <property type="evidence" value="ECO:0007669"/>
    <property type="project" value="InterPro"/>
</dbReference>
<dbReference type="FunFam" id="3.40.50.300:FF:000011">
    <property type="entry name" value="Putative ABC transporter ATP-binding component"/>
    <property type="match status" value="1"/>
</dbReference>
<dbReference type="SMART" id="SM00382">
    <property type="entry name" value="AAA"/>
    <property type="match status" value="2"/>
</dbReference>
<dbReference type="PROSITE" id="PS50893">
    <property type="entry name" value="ABC_TRANSPORTER_2"/>
    <property type="match status" value="2"/>
</dbReference>
<dbReference type="SUPFAM" id="SSF52540">
    <property type="entry name" value="P-loop containing nucleoside triphosphate hydrolases"/>
    <property type="match status" value="2"/>
</dbReference>
<evidence type="ECO:0000256" key="2">
    <source>
        <dbReference type="ARBA" id="ARBA00022840"/>
    </source>
</evidence>